<gene>
    <name evidence="1" type="ORF">CWB74_08630</name>
</gene>
<name>A0AAQ2EUN9_PSEO7</name>
<dbReference type="EMBL" id="PNEL01000021">
    <property type="protein sequence ID" value="TMN78316.1"/>
    <property type="molecule type" value="Genomic_DNA"/>
</dbReference>
<evidence type="ECO:0000313" key="1">
    <source>
        <dbReference type="EMBL" id="TMN78316.1"/>
    </source>
</evidence>
<reference evidence="2" key="2">
    <citation type="submission" date="2019-06" db="EMBL/GenBank/DDBJ databases">
        <title>Co-occurence of chitin degradation, pigmentation and bioactivity in marine Pseudoalteromonas.</title>
        <authorList>
            <person name="Sonnenschein E.C."/>
            <person name="Bech P.K."/>
        </authorList>
    </citation>
    <scope>NUCLEOTIDE SEQUENCE [LARGE SCALE GENOMIC DNA]</scope>
    <source>
        <strain evidence="2">S1607</strain>
    </source>
</reference>
<evidence type="ECO:0000313" key="2">
    <source>
        <dbReference type="Proteomes" id="UP000305423"/>
    </source>
</evidence>
<protein>
    <submittedName>
        <fullName evidence="1">Uncharacterized protein</fullName>
    </submittedName>
</protein>
<dbReference type="AlphaFoldDB" id="A0AAQ2EUN9"/>
<dbReference type="Proteomes" id="UP000305423">
    <property type="component" value="Unassembled WGS sequence"/>
</dbReference>
<organism evidence="1 2">
    <name type="scientific">Pseudoalteromonas piscicida</name>
    <dbReference type="NCBI Taxonomy" id="43662"/>
    <lineage>
        <taxon>Bacteria</taxon>
        <taxon>Pseudomonadati</taxon>
        <taxon>Pseudomonadota</taxon>
        <taxon>Gammaproteobacteria</taxon>
        <taxon>Alteromonadales</taxon>
        <taxon>Pseudoalteromonadaceae</taxon>
        <taxon>Pseudoalteromonas</taxon>
    </lineage>
</organism>
<comment type="caution">
    <text evidence="1">The sequence shown here is derived from an EMBL/GenBank/DDBJ whole genome shotgun (WGS) entry which is preliminary data.</text>
</comment>
<reference evidence="1 2" key="1">
    <citation type="submission" date="2017-12" db="EMBL/GenBank/DDBJ databases">
        <authorList>
            <person name="Paulsen S."/>
            <person name="Gram L.K."/>
        </authorList>
    </citation>
    <scope>NUCLEOTIDE SEQUENCE [LARGE SCALE GENOMIC DNA]</scope>
    <source>
        <strain evidence="1 2">S1607</strain>
    </source>
</reference>
<proteinExistence type="predicted"/>
<sequence length="64" mass="7401">MSKEIARFKEFSNEKTARRLVYIDPSLSTNEYPSINPFAFVDAHEDSINLMAQEIIKILNVLLK</sequence>
<dbReference type="RefSeq" id="WP_045962836.1">
    <property type="nucleotide sequence ID" value="NZ_JXXW01000017.1"/>
</dbReference>
<accession>A0AAQ2EUN9</accession>